<dbReference type="GO" id="GO:0004222">
    <property type="term" value="F:metalloendopeptidase activity"/>
    <property type="evidence" value="ECO:0007669"/>
    <property type="project" value="TreeGrafter"/>
</dbReference>
<reference evidence="2 3" key="2">
    <citation type="submission" date="2018-03" db="EMBL/GenBank/DDBJ databases">
        <title>The ancient ancestry and fast evolution of plastids.</title>
        <authorList>
            <person name="Moore K.R."/>
            <person name="Magnabosco C."/>
            <person name="Momper L."/>
            <person name="Gold D.A."/>
            <person name="Bosak T."/>
            <person name="Fournier G.P."/>
        </authorList>
    </citation>
    <scope>NUCLEOTIDE SEQUENCE [LARGE SCALE GENOMIC DNA]</scope>
    <source>
        <strain evidence="2 3">CCAP 1448/3</strain>
    </source>
</reference>
<dbReference type="CDD" id="cd12797">
    <property type="entry name" value="M23_peptidase"/>
    <property type="match status" value="1"/>
</dbReference>
<accession>A0A2T1C0A4</accession>
<proteinExistence type="predicted"/>
<protein>
    <submittedName>
        <fullName evidence="2">Peptidase</fullName>
    </submittedName>
</protein>
<keyword evidence="3" id="KW-1185">Reference proteome</keyword>
<dbReference type="FunFam" id="2.70.70.10:FF:000019">
    <property type="entry name" value="M23 family peptidase"/>
    <property type="match status" value="1"/>
</dbReference>
<evidence type="ECO:0000313" key="3">
    <source>
        <dbReference type="Proteomes" id="UP000238762"/>
    </source>
</evidence>
<dbReference type="PANTHER" id="PTHR21666:SF290">
    <property type="entry name" value="PEPTIDASE M23 DOMAIN PROTEIN"/>
    <property type="match status" value="1"/>
</dbReference>
<dbReference type="AlphaFoldDB" id="A0A2T1C0A4"/>
<sequence>MRLSATLPDKLANSLAVITAILTTLLAEISSSQALEVQVEPKNPRLGDTLSVVVKLDRGETSNLPTVKLKNQTYKTFTIGSDRYRVLLPTTPLDKPGNWSMEVKNEGEVKKLTVKVANRTFPLQRINLPPGKAGASATPKERAAVKAFKELVTPEQFWNGAFIKPNRGRISSVFGVRRYYNGKFAQDYYHRGVDYAGGLGSPVVAPAAGKVVLVGKEAQGFRVHGNVVGVDHGQGVVSIFMHLNSIKVKEGDFVKPGEIIGTIGSTGAATGPHLHWGLYVQGQSIDPASWRDRGWE</sequence>
<dbReference type="Proteomes" id="UP000238762">
    <property type="component" value="Unassembled WGS sequence"/>
</dbReference>
<dbReference type="Gene3D" id="2.70.70.10">
    <property type="entry name" value="Glucose Permease (Domain IIA)"/>
    <property type="match status" value="1"/>
</dbReference>
<reference evidence="2 3" key="1">
    <citation type="submission" date="2018-02" db="EMBL/GenBank/DDBJ databases">
        <authorList>
            <person name="Cohen D.B."/>
            <person name="Kent A.D."/>
        </authorList>
    </citation>
    <scope>NUCLEOTIDE SEQUENCE [LARGE SCALE GENOMIC DNA]</scope>
    <source>
        <strain evidence="2 3">CCAP 1448/3</strain>
    </source>
</reference>
<dbReference type="Pfam" id="PF01551">
    <property type="entry name" value="Peptidase_M23"/>
    <property type="match status" value="1"/>
</dbReference>
<dbReference type="PANTHER" id="PTHR21666">
    <property type="entry name" value="PEPTIDASE-RELATED"/>
    <property type="match status" value="1"/>
</dbReference>
<dbReference type="InterPro" id="IPR050570">
    <property type="entry name" value="Cell_wall_metabolism_enzyme"/>
</dbReference>
<dbReference type="SUPFAM" id="SSF51261">
    <property type="entry name" value="Duplicated hybrid motif"/>
    <property type="match status" value="1"/>
</dbReference>
<comment type="caution">
    <text evidence="2">The sequence shown here is derived from an EMBL/GenBank/DDBJ whole genome shotgun (WGS) entry which is preliminary data.</text>
</comment>
<evidence type="ECO:0000259" key="1">
    <source>
        <dbReference type="Pfam" id="PF01551"/>
    </source>
</evidence>
<feature type="domain" description="M23ase beta-sheet core" evidence="1">
    <location>
        <begin position="189"/>
        <end position="287"/>
    </location>
</feature>
<dbReference type="InterPro" id="IPR011055">
    <property type="entry name" value="Dup_hybrid_motif"/>
</dbReference>
<dbReference type="OrthoDB" id="507840at2"/>
<dbReference type="EMBL" id="PVWJ01000094">
    <property type="protein sequence ID" value="PSB01672.1"/>
    <property type="molecule type" value="Genomic_DNA"/>
</dbReference>
<organism evidence="2 3">
    <name type="scientific">Merismopedia glauca CCAP 1448/3</name>
    <dbReference type="NCBI Taxonomy" id="1296344"/>
    <lineage>
        <taxon>Bacteria</taxon>
        <taxon>Bacillati</taxon>
        <taxon>Cyanobacteriota</taxon>
        <taxon>Cyanophyceae</taxon>
        <taxon>Synechococcales</taxon>
        <taxon>Merismopediaceae</taxon>
        <taxon>Merismopedia</taxon>
    </lineage>
</organism>
<gene>
    <name evidence="2" type="ORF">C7B64_17155</name>
</gene>
<name>A0A2T1C0A4_9CYAN</name>
<dbReference type="RefSeq" id="WP_106289876.1">
    <property type="nucleotide sequence ID" value="NZ_CAWNTC010000122.1"/>
</dbReference>
<evidence type="ECO:0000313" key="2">
    <source>
        <dbReference type="EMBL" id="PSB01672.1"/>
    </source>
</evidence>
<dbReference type="InterPro" id="IPR016047">
    <property type="entry name" value="M23ase_b-sheet_dom"/>
</dbReference>